<comment type="function">
    <text evidence="12">The coatomer is a cytosolic protein complex that binds to dilysine motifs and reversibly associates with Golgi non-clathrin-coated vesicles, which further mediate biosynthetic protein transport from the ER, via the Golgi up to the trans Golgi network. Coatomer complex is required for budding from Golgi membranes, and is essential for the retrograde Golgi-to-ER transport of dilysine-tagged proteins. The zeta subunit may be involved in regulating the coat assembly and, hence, the rate of biosynthetic protein transport due to its association-dissociation properties with the coatomer complex.</text>
</comment>
<dbReference type="OrthoDB" id="10249988at2759"/>
<comment type="subunit">
    <text evidence="4">Oligomeric complex that consists of at least the alpha, beta, beta', gamma, delta, epsilon and zeta subunits.</text>
</comment>
<dbReference type="GeneID" id="10502305"/>
<evidence type="ECO:0000313" key="15">
    <source>
        <dbReference type="Proteomes" id="UP000001064"/>
    </source>
</evidence>
<evidence type="ECO:0000256" key="9">
    <source>
        <dbReference type="ARBA" id="ARBA00023034"/>
    </source>
</evidence>
<dbReference type="InParanoid" id="F0ZPJ6"/>
<feature type="domain" description="AP complex mu/sigma subunit" evidence="13">
    <location>
        <begin position="7"/>
        <end position="147"/>
    </location>
</feature>
<sequence>MDIYQIFSIIILDNNGKRLCSLFYEPIGEPEKIKFEKEVFEKSKGSNCELDIIQNRIIIGSKQSDVWVYVVGKSLESNELILLDVLNVLISLFKKACTNNETVMVTKKLFLENFSTIKLYIDEVVADGVVFETDEDTILNRVPLQDQALNDLQTGIELVKEKFSLSSLYSFTRS</sequence>
<dbReference type="EMBL" id="GL871110">
    <property type="protein sequence ID" value="EGC34134.1"/>
    <property type="molecule type" value="Genomic_DNA"/>
</dbReference>
<keyword evidence="6" id="KW-0963">Cytoplasm</keyword>
<evidence type="ECO:0000256" key="12">
    <source>
        <dbReference type="ARBA" id="ARBA00045555"/>
    </source>
</evidence>
<dbReference type="AlphaFoldDB" id="F0ZPJ6"/>
<dbReference type="VEuPathDB" id="AmoebaDB:DICPUDRAFT_80104"/>
<dbReference type="GO" id="GO:0006890">
    <property type="term" value="P:retrograde vesicle-mediated transport, Golgi to endoplasmic reticulum"/>
    <property type="evidence" value="ECO:0000318"/>
    <property type="project" value="GO_Central"/>
</dbReference>
<keyword evidence="15" id="KW-1185">Reference proteome</keyword>
<dbReference type="STRING" id="5786.F0ZPJ6"/>
<protein>
    <recommendedName>
        <fullName evidence="13">AP complex mu/sigma subunit domain-containing protein</fullName>
    </recommendedName>
</protein>
<reference evidence="15" key="1">
    <citation type="journal article" date="2011" name="Genome Biol.">
        <title>Comparative genomics of the social amoebae Dictyostelium discoideum and Dictyostelium purpureum.</title>
        <authorList>
            <consortium name="US DOE Joint Genome Institute (JGI-PGF)"/>
            <person name="Sucgang R."/>
            <person name="Kuo A."/>
            <person name="Tian X."/>
            <person name="Salerno W."/>
            <person name="Parikh A."/>
            <person name="Feasley C.L."/>
            <person name="Dalin E."/>
            <person name="Tu H."/>
            <person name="Huang E."/>
            <person name="Barry K."/>
            <person name="Lindquist E."/>
            <person name="Shapiro H."/>
            <person name="Bruce D."/>
            <person name="Schmutz J."/>
            <person name="Salamov A."/>
            <person name="Fey P."/>
            <person name="Gaudet P."/>
            <person name="Anjard C."/>
            <person name="Babu M.M."/>
            <person name="Basu S."/>
            <person name="Bushmanova Y."/>
            <person name="van der Wel H."/>
            <person name="Katoh-Kurasawa M."/>
            <person name="Dinh C."/>
            <person name="Coutinho P.M."/>
            <person name="Saito T."/>
            <person name="Elias M."/>
            <person name="Schaap P."/>
            <person name="Kay R.R."/>
            <person name="Henrissat B."/>
            <person name="Eichinger L."/>
            <person name="Rivero F."/>
            <person name="Putnam N.H."/>
            <person name="West C.M."/>
            <person name="Loomis W.F."/>
            <person name="Chisholm R.L."/>
            <person name="Shaulsky G."/>
            <person name="Strassmann J.E."/>
            <person name="Queller D.C."/>
            <person name="Kuspa A."/>
            <person name="Grigoriev I.V."/>
        </authorList>
    </citation>
    <scope>NUCLEOTIDE SEQUENCE [LARGE SCALE GENOMIC DNA]</scope>
    <source>
        <strain evidence="15">QSDP1</strain>
    </source>
</reference>
<evidence type="ECO:0000256" key="8">
    <source>
        <dbReference type="ARBA" id="ARBA00022927"/>
    </source>
</evidence>
<dbReference type="RefSeq" id="XP_003289332.1">
    <property type="nucleotide sequence ID" value="XM_003289284.1"/>
</dbReference>
<gene>
    <name evidence="14" type="ORF">DICPUDRAFT_80104</name>
</gene>
<dbReference type="Gene3D" id="3.30.450.60">
    <property type="match status" value="1"/>
</dbReference>
<evidence type="ECO:0000256" key="5">
    <source>
        <dbReference type="ARBA" id="ARBA00022448"/>
    </source>
</evidence>
<dbReference type="Pfam" id="PF01217">
    <property type="entry name" value="Clat_adaptor_s"/>
    <property type="match status" value="1"/>
</dbReference>
<evidence type="ECO:0000256" key="10">
    <source>
        <dbReference type="ARBA" id="ARBA00023136"/>
    </source>
</evidence>
<dbReference type="eggNOG" id="KOG3343">
    <property type="taxonomic scope" value="Eukaryota"/>
</dbReference>
<dbReference type="InterPro" id="IPR011012">
    <property type="entry name" value="Longin-like_dom_sf"/>
</dbReference>
<dbReference type="InterPro" id="IPR022775">
    <property type="entry name" value="AP_mu_sigma_su"/>
</dbReference>
<evidence type="ECO:0000313" key="14">
    <source>
        <dbReference type="EMBL" id="EGC34134.1"/>
    </source>
</evidence>
<evidence type="ECO:0000256" key="4">
    <source>
        <dbReference type="ARBA" id="ARBA00011775"/>
    </source>
</evidence>
<keyword evidence="7" id="KW-0931">ER-Golgi transport</keyword>
<evidence type="ECO:0000256" key="2">
    <source>
        <dbReference type="ARBA" id="ARBA00004347"/>
    </source>
</evidence>
<evidence type="ECO:0000256" key="6">
    <source>
        <dbReference type="ARBA" id="ARBA00022490"/>
    </source>
</evidence>
<dbReference type="InterPro" id="IPR039652">
    <property type="entry name" value="Coatomer_zeta"/>
</dbReference>
<evidence type="ECO:0000256" key="1">
    <source>
        <dbReference type="ARBA" id="ARBA00004255"/>
    </source>
</evidence>
<keyword evidence="10" id="KW-0472">Membrane</keyword>
<keyword evidence="5" id="KW-0813">Transport</keyword>
<comment type="similarity">
    <text evidence="3">Belongs to the adaptor complexes small subunit family.</text>
</comment>
<dbReference type="KEGG" id="dpp:DICPUDRAFT_80104"/>
<dbReference type="GO" id="GO:0030126">
    <property type="term" value="C:COPI vesicle coat"/>
    <property type="evidence" value="ECO:0000318"/>
    <property type="project" value="GO_Central"/>
</dbReference>
<evidence type="ECO:0000256" key="7">
    <source>
        <dbReference type="ARBA" id="ARBA00022892"/>
    </source>
</evidence>
<dbReference type="PANTHER" id="PTHR11043">
    <property type="entry name" value="ZETA-COAT PROTEIN"/>
    <property type="match status" value="1"/>
</dbReference>
<organism evidence="14 15">
    <name type="scientific">Dictyostelium purpureum</name>
    <name type="common">Slime mold</name>
    <dbReference type="NCBI Taxonomy" id="5786"/>
    <lineage>
        <taxon>Eukaryota</taxon>
        <taxon>Amoebozoa</taxon>
        <taxon>Evosea</taxon>
        <taxon>Eumycetozoa</taxon>
        <taxon>Dictyostelia</taxon>
        <taxon>Dictyosteliales</taxon>
        <taxon>Dictyosteliaceae</taxon>
        <taxon>Dictyostelium</taxon>
    </lineage>
</organism>
<keyword evidence="11" id="KW-0968">Cytoplasmic vesicle</keyword>
<dbReference type="OMA" id="VATHTIC"/>
<dbReference type="GO" id="GO:0000139">
    <property type="term" value="C:Golgi membrane"/>
    <property type="evidence" value="ECO:0007669"/>
    <property type="project" value="UniProtKB-SubCell"/>
</dbReference>
<evidence type="ECO:0000259" key="13">
    <source>
        <dbReference type="Pfam" id="PF01217"/>
    </source>
</evidence>
<evidence type="ECO:0000256" key="11">
    <source>
        <dbReference type="ARBA" id="ARBA00023329"/>
    </source>
</evidence>
<proteinExistence type="inferred from homology"/>
<comment type="subcellular location">
    <subcellularLocation>
        <location evidence="2">Cytoplasmic vesicle</location>
        <location evidence="2">COPI-coated vesicle membrane</location>
        <topology evidence="2">Peripheral membrane protein</topology>
        <orientation evidence="2">Cytoplasmic side</orientation>
    </subcellularLocation>
    <subcellularLocation>
        <location evidence="1">Golgi apparatus membrane</location>
        <topology evidence="1">Peripheral membrane protein</topology>
        <orientation evidence="1">Cytoplasmic side</orientation>
    </subcellularLocation>
</comment>
<name>F0ZPJ6_DICPU</name>
<accession>F0ZPJ6</accession>
<keyword evidence="9" id="KW-0333">Golgi apparatus</keyword>
<dbReference type="GO" id="GO:0006886">
    <property type="term" value="P:intracellular protein transport"/>
    <property type="evidence" value="ECO:0000318"/>
    <property type="project" value="GO_Central"/>
</dbReference>
<dbReference type="Proteomes" id="UP000001064">
    <property type="component" value="Unassembled WGS sequence"/>
</dbReference>
<keyword evidence="8" id="KW-0653">Protein transport</keyword>
<dbReference type="SUPFAM" id="SSF64356">
    <property type="entry name" value="SNARE-like"/>
    <property type="match status" value="1"/>
</dbReference>
<dbReference type="GO" id="GO:0006891">
    <property type="term" value="P:intra-Golgi vesicle-mediated transport"/>
    <property type="evidence" value="ECO:0000318"/>
    <property type="project" value="GO_Central"/>
</dbReference>
<evidence type="ECO:0000256" key="3">
    <source>
        <dbReference type="ARBA" id="ARBA00006972"/>
    </source>
</evidence>
<dbReference type="PANTHER" id="PTHR11043:SF0">
    <property type="entry name" value="COATOMER SUBUNIT ZETA"/>
    <property type="match status" value="1"/>
</dbReference>